<dbReference type="InterPro" id="IPR039539">
    <property type="entry name" value="Ras_GTPase_bind_prot"/>
</dbReference>
<dbReference type="OrthoDB" id="339151at2759"/>
<evidence type="ECO:0000256" key="3">
    <source>
        <dbReference type="PROSITE-ProRule" id="PRU00176"/>
    </source>
</evidence>
<accession>A0A183E0X1</accession>
<evidence type="ECO:0000256" key="2">
    <source>
        <dbReference type="ARBA" id="ARBA00022884"/>
    </source>
</evidence>
<dbReference type="Gene3D" id="3.10.450.50">
    <property type="match status" value="1"/>
</dbReference>
<dbReference type="GO" id="GO:1990904">
    <property type="term" value="C:ribonucleoprotein complex"/>
    <property type="evidence" value="ECO:0007669"/>
    <property type="project" value="TreeGrafter"/>
</dbReference>
<gene>
    <name evidence="7" type="ORF">GPUH_LOCUS14612</name>
</gene>
<dbReference type="InterPro" id="IPR018222">
    <property type="entry name" value="Nuclear_transport_factor_2_euk"/>
</dbReference>
<reference evidence="7 8" key="2">
    <citation type="submission" date="2018-11" db="EMBL/GenBank/DDBJ databases">
        <authorList>
            <consortium name="Pathogen Informatics"/>
        </authorList>
    </citation>
    <scope>NUCLEOTIDE SEQUENCE [LARGE SCALE GENOMIC DNA]</scope>
</reference>
<dbReference type="SMART" id="SM00360">
    <property type="entry name" value="RRM"/>
    <property type="match status" value="1"/>
</dbReference>
<feature type="compositionally biased region" description="Basic and acidic residues" evidence="4">
    <location>
        <begin position="171"/>
        <end position="184"/>
    </location>
</feature>
<keyword evidence="2 3" id="KW-0694">RNA-binding</keyword>
<dbReference type="PANTHER" id="PTHR10693:SF20">
    <property type="entry name" value="AT27578P"/>
    <property type="match status" value="1"/>
</dbReference>
<dbReference type="CDD" id="cd00780">
    <property type="entry name" value="NTF2"/>
    <property type="match status" value="1"/>
</dbReference>
<evidence type="ECO:0000313" key="7">
    <source>
        <dbReference type="EMBL" id="VDN24463.1"/>
    </source>
</evidence>
<name>A0A183E0X1_9BILA</name>
<evidence type="ECO:0000259" key="6">
    <source>
        <dbReference type="PROSITE" id="PS50177"/>
    </source>
</evidence>
<dbReference type="InterPro" id="IPR035979">
    <property type="entry name" value="RBD_domain_sf"/>
</dbReference>
<dbReference type="WBParaSite" id="GPUH_0001463101-mRNA-1">
    <property type="protein sequence ID" value="GPUH_0001463101-mRNA-1"/>
    <property type="gene ID" value="GPUH_0001463101"/>
</dbReference>
<dbReference type="Proteomes" id="UP000271098">
    <property type="component" value="Unassembled WGS sequence"/>
</dbReference>
<dbReference type="InterPro" id="IPR012677">
    <property type="entry name" value="Nucleotide-bd_a/b_plait_sf"/>
</dbReference>
<dbReference type="InterPro" id="IPR000504">
    <property type="entry name" value="RRM_dom"/>
</dbReference>
<dbReference type="PANTHER" id="PTHR10693">
    <property type="entry name" value="RAS GTPASE-ACTIVATING PROTEIN-BINDING PROTEIN"/>
    <property type="match status" value="1"/>
</dbReference>
<evidence type="ECO:0000256" key="1">
    <source>
        <dbReference type="ARBA" id="ARBA00004210"/>
    </source>
</evidence>
<feature type="domain" description="NTF2" evidence="6">
    <location>
        <begin position="1"/>
        <end position="114"/>
    </location>
</feature>
<dbReference type="EMBL" id="UYRT01081464">
    <property type="protein sequence ID" value="VDN24463.1"/>
    <property type="molecule type" value="Genomic_DNA"/>
</dbReference>
<protein>
    <submittedName>
        <fullName evidence="9">NTF2 domain-containing protein</fullName>
    </submittedName>
</protein>
<keyword evidence="8" id="KW-1185">Reference proteome</keyword>
<dbReference type="SUPFAM" id="SSF54928">
    <property type="entry name" value="RNA-binding domain, RBD"/>
    <property type="match status" value="1"/>
</dbReference>
<dbReference type="CDD" id="cd00590">
    <property type="entry name" value="RRM_SF"/>
    <property type="match status" value="1"/>
</dbReference>
<dbReference type="AlphaFoldDB" id="A0A183E0X1"/>
<evidence type="ECO:0000256" key="4">
    <source>
        <dbReference type="SAM" id="MobiDB-lite"/>
    </source>
</evidence>
<dbReference type="InterPro" id="IPR002075">
    <property type="entry name" value="NTF2_dom"/>
</dbReference>
<dbReference type="GO" id="GO:0005829">
    <property type="term" value="C:cytosol"/>
    <property type="evidence" value="ECO:0007669"/>
    <property type="project" value="TreeGrafter"/>
</dbReference>
<comment type="subcellular location">
    <subcellularLocation>
        <location evidence="1">Cytoplasm</location>
        <location evidence="1">Stress granule</location>
    </subcellularLocation>
</comment>
<evidence type="ECO:0000259" key="5">
    <source>
        <dbReference type="PROSITE" id="PS50102"/>
    </source>
</evidence>
<dbReference type="PROSITE" id="PS50102">
    <property type="entry name" value="RRM"/>
    <property type="match status" value="1"/>
</dbReference>
<dbReference type="PROSITE" id="PS50177">
    <property type="entry name" value="NTF2_DOMAIN"/>
    <property type="match status" value="1"/>
</dbReference>
<dbReference type="Pfam" id="PF02136">
    <property type="entry name" value="NTF2"/>
    <property type="match status" value="1"/>
</dbReference>
<proteinExistence type="predicted"/>
<feature type="compositionally biased region" description="Gly residues" evidence="4">
    <location>
        <begin position="431"/>
        <end position="440"/>
    </location>
</feature>
<dbReference type="SUPFAM" id="SSF54427">
    <property type="entry name" value="NTF2-like"/>
    <property type="match status" value="1"/>
</dbReference>
<feature type="region of interest" description="Disordered" evidence="4">
    <location>
        <begin position="426"/>
        <end position="450"/>
    </location>
</feature>
<dbReference type="GO" id="GO:0003729">
    <property type="term" value="F:mRNA binding"/>
    <property type="evidence" value="ECO:0007669"/>
    <property type="project" value="TreeGrafter"/>
</dbReference>
<evidence type="ECO:0000313" key="9">
    <source>
        <dbReference type="WBParaSite" id="GPUH_0001463101-mRNA-1"/>
    </source>
</evidence>
<sequence length="450" mass="49257">MLAEKPQDVYRFYSHESFFAHGTEPPVQGPQKIQKAIERLAFVDCKARIYTVTGTTTLSNGLVIQACFFWSSKTVPVCGELSIRDAPGRRFLQTFVLCPQTPKKYYVHNDVFQWLDHAFGDDIIPQPKKTVVAVAAVPPPTNTVEEKTITPNGDVASINGHVESCQNLTEELEKSSSPKEEERPVQNVQNSTTVTAAVAMVEENAGGGDRKSMNDMASSKSDLSYLEEITPTDDSCETVQNSAPKTWAKLVGENYPNHSYGVAMAAQLHTIQQPLHAPMRVAVIHSSHSSVLPNAVTNNSTTHHPNSGDDSCRLYVGGIVRNIFADNPSLIERDIRHEFEKFGPVAAVSVPRRVLEHPDPQRTVFAFVVMKTADGARNAFGATRKERSLSLLRLKIDSLGFDGETNLGLPRSGIGVRIGRGHRALHARQHNGGGGGGGGDYRQPSEPDRR</sequence>
<dbReference type="InterPro" id="IPR032710">
    <property type="entry name" value="NTF2-like_dom_sf"/>
</dbReference>
<evidence type="ECO:0000313" key="8">
    <source>
        <dbReference type="Proteomes" id="UP000271098"/>
    </source>
</evidence>
<feature type="domain" description="RRM" evidence="5">
    <location>
        <begin position="312"/>
        <end position="423"/>
    </location>
</feature>
<dbReference type="GO" id="GO:0010494">
    <property type="term" value="C:cytoplasmic stress granule"/>
    <property type="evidence" value="ECO:0007669"/>
    <property type="project" value="UniProtKB-SubCell"/>
</dbReference>
<dbReference type="Gene3D" id="3.30.70.330">
    <property type="match status" value="1"/>
</dbReference>
<reference evidence="9" key="1">
    <citation type="submission" date="2016-06" db="UniProtKB">
        <authorList>
            <consortium name="WormBaseParasite"/>
        </authorList>
    </citation>
    <scope>IDENTIFICATION</scope>
</reference>
<organism evidence="9">
    <name type="scientific">Gongylonema pulchrum</name>
    <dbReference type="NCBI Taxonomy" id="637853"/>
    <lineage>
        <taxon>Eukaryota</taxon>
        <taxon>Metazoa</taxon>
        <taxon>Ecdysozoa</taxon>
        <taxon>Nematoda</taxon>
        <taxon>Chromadorea</taxon>
        <taxon>Rhabditida</taxon>
        <taxon>Spirurina</taxon>
        <taxon>Spiruromorpha</taxon>
        <taxon>Spiruroidea</taxon>
        <taxon>Gongylonematidae</taxon>
        <taxon>Gongylonema</taxon>
    </lineage>
</organism>
<feature type="region of interest" description="Disordered" evidence="4">
    <location>
        <begin position="168"/>
        <end position="188"/>
    </location>
</feature>